<dbReference type="GO" id="GO:0006508">
    <property type="term" value="P:proteolysis"/>
    <property type="evidence" value="ECO:0007669"/>
    <property type="project" value="InterPro"/>
</dbReference>
<evidence type="ECO:0000313" key="4">
    <source>
        <dbReference type="Proteomes" id="UP000295714"/>
    </source>
</evidence>
<dbReference type="InterPro" id="IPR029045">
    <property type="entry name" value="ClpP/crotonase-like_dom_sf"/>
</dbReference>
<proteinExistence type="predicted"/>
<evidence type="ECO:0000313" key="3">
    <source>
        <dbReference type="EMBL" id="TCK69339.1"/>
    </source>
</evidence>
<feature type="signal peptide" evidence="1">
    <location>
        <begin position="1"/>
        <end position="20"/>
    </location>
</feature>
<feature type="domain" description="Tail specific protease" evidence="2">
    <location>
        <begin position="245"/>
        <end position="296"/>
    </location>
</feature>
<sequence length="400" mass="46611">MKKITLFLFVFISGFQVLTAQIQTCDCKTDLDFIVEKIKKMPSYKKQIKGKEAIKFENIYESLLQKMIEPINVEECYRLLLKQMNMVNDVHASLQINNQDNNIVFSPKKLYGNNSNKVQSLKSITKELEKKDISDKEGIYNYGEEKIGIVYNEKSKQHIGFVIETNLENWIEGEIRFYLYPIGSNKYNMYYYKTKKKTPGFVRSLSFENGRIWSYKKVGNTDNFELLSEKIEVADFKQISDDTQYLYFKTFSNSKKKELLKFYNEIKDKLTAPNIIVDLRSNSGGNSKYSDSYIKLLRNKNVYVITNCFTGSNGEQFTLKLLKNKNAKHLGQTTRGIIAYGKNYGYNYTTPSGYFNITPTDMNFHKYIDYESKGITPSIALDFKKDWVEQTLEIVEKDSN</sequence>
<organism evidence="3 4">
    <name type="scientific">Winogradskyella wandonensis</name>
    <dbReference type="NCBI Taxonomy" id="1442586"/>
    <lineage>
        <taxon>Bacteria</taxon>
        <taxon>Pseudomonadati</taxon>
        <taxon>Bacteroidota</taxon>
        <taxon>Flavobacteriia</taxon>
        <taxon>Flavobacteriales</taxon>
        <taxon>Flavobacteriaceae</taxon>
        <taxon>Winogradskyella</taxon>
    </lineage>
</organism>
<dbReference type="SUPFAM" id="SSF52096">
    <property type="entry name" value="ClpP/crotonase"/>
    <property type="match status" value="1"/>
</dbReference>
<evidence type="ECO:0000256" key="1">
    <source>
        <dbReference type="SAM" id="SignalP"/>
    </source>
</evidence>
<dbReference type="Pfam" id="PF03572">
    <property type="entry name" value="Peptidase_S41"/>
    <property type="match status" value="1"/>
</dbReference>
<keyword evidence="1" id="KW-0732">Signal</keyword>
<keyword evidence="4" id="KW-1185">Reference proteome</keyword>
<dbReference type="RefSeq" id="WP_132703882.1">
    <property type="nucleotide sequence ID" value="NZ_SMGI01000001.1"/>
</dbReference>
<dbReference type="AlphaFoldDB" id="A0A4R1KZ22"/>
<name>A0A4R1KZ22_9FLAO</name>
<comment type="caution">
    <text evidence="3">The sequence shown here is derived from an EMBL/GenBank/DDBJ whole genome shotgun (WGS) entry which is preliminary data.</text>
</comment>
<gene>
    <name evidence="3" type="ORF">DFQ05_0860</name>
</gene>
<accession>A0A4R1KZ22</accession>
<dbReference type="Proteomes" id="UP000295714">
    <property type="component" value="Unassembled WGS sequence"/>
</dbReference>
<dbReference type="Gene3D" id="3.90.226.10">
    <property type="entry name" value="2-enoyl-CoA Hydratase, Chain A, domain 1"/>
    <property type="match status" value="2"/>
</dbReference>
<dbReference type="OrthoDB" id="6397760at2"/>
<feature type="chain" id="PRO_5020197079" evidence="1">
    <location>
        <begin position="21"/>
        <end position="400"/>
    </location>
</feature>
<protein>
    <submittedName>
        <fullName evidence="3">Peptidase S41-like protein</fullName>
    </submittedName>
</protein>
<dbReference type="GO" id="GO:0008236">
    <property type="term" value="F:serine-type peptidase activity"/>
    <property type="evidence" value="ECO:0007669"/>
    <property type="project" value="InterPro"/>
</dbReference>
<dbReference type="EMBL" id="SMGI01000001">
    <property type="protein sequence ID" value="TCK69339.1"/>
    <property type="molecule type" value="Genomic_DNA"/>
</dbReference>
<reference evidence="3 4" key="1">
    <citation type="journal article" date="2015" name="Stand. Genomic Sci.">
        <title>Genomic Encyclopedia of Bacterial and Archaeal Type Strains, Phase III: the genomes of soil and plant-associated and newly described type strains.</title>
        <authorList>
            <person name="Whitman W.B."/>
            <person name="Woyke T."/>
            <person name="Klenk H.P."/>
            <person name="Zhou Y."/>
            <person name="Lilburn T.G."/>
            <person name="Beck B.J."/>
            <person name="De Vos P."/>
            <person name="Vandamme P."/>
            <person name="Eisen J.A."/>
            <person name="Garrity G."/>
            <person name="Hugenholtz P."/>
            <person name="Kyrpides N.C."/>
        </authorList>
    </citation>
    <scope>NUCLEOTIDE SEQUENCE [LARGE SCALE GENOMIC DNA]</scope>
    <source>
        <strain evidence="3 4">CECT 8445</strain>
    </source>
</reference>
<evidence type="ECO:0000259" key="2">
    <source>
        <dbReference type="Pfam" id="PF03572"/>
    </source>
</evidence>
<dbReference type="InterPro" id="IPR005151">
    <property type="entry name" value="Tail-specific_protease"/>
</dbReference>